<dbReference type="EMBL" id="JBHRTQ010000003">
    <property type="protein sequence ID" value="MFC3173153.1"/>
    <property type="molecule type" value="Genomic_DNA"/>
</dbReference>
<accession>A0ABV7IR48</accession>
<gene>
    <name evidence="1" type="ORF">ACFOD9_02690</name>
</gene>
<evidence type="ECO:0000313" key="1">
    <source>
        <dbReference type="EMBL" id="MFC3173153.1"/>
    </source>
</evidence>
<reference evidence="2" key="1">
    <citation type="journal article" date="2019" name="Int. J. Syst. Evol. Microbiol.">
        <title>The Global Catalogue of Microorganisms (GCM) 10K type strain sequencing project: providing services to taxonomists for standard genome sequencing and annotation.</title>
        <authorList>
            <consortium name="The Broad Institute Genomics Platform"/>
            <consortium name="The Broad Institute Genome Sequencing Center for Infectious Disease"/>
            <person name="Wu L."/>
            <person name="Ma J."/>
        </authorList>
    </citation>
    <scope>NUCLEOTIDE SEQUENCE [LARGE SCALE GENOMIC DNA]</scope>
    <source>
        <strain evidence="2">KCTC 42984</strain>
    </source>
</reference>
<proteinExistence type="predicted"/>
<dbReference type="RefSeq" id="WP_379508545.1">
    <property type="nucleotide sequence ID" value="NZ_JBHRTQ010000003.1"/>
</dbReference>
<dbReference type="Proteomes" id="UP001595604">
    <property type="component" value="Unassembled WGS sequence"/>
</dbReference>
<keyword evidence="2" id="KW-1185">Reference proteome</keyword>
<sequence>MSVAGTYEVTIKTPIGPQTGTMTVVPDGSTFTGQFTSPMGDASIEDGAVAGDTLTWKVSLTKPMPIALTCTATVSGDAIQGSVNAGAFGSMALEGTRKG</sequence>
<name>A0ABV7IR48_9SPHN</name>
<evidence type="ECO:0000313" key="2">
    <source>
        <dbReference type="Proteomes" id="UP001595604"/>
    </source>
</evidence>
<comment type="caution">
    <text evidence="1">The sequence shown here is derived from an EMBL/GenBank/DDBJ whole genome shotgun (WGS) entry which is preliminary data.</text>
</comment>
<organism evidence="1 2">
    <name type="scientific">Novosphingobium bradum</name>
    <dbReference type="NCBI Taxonomy" id="1737444"/>
    <lineage>
        <taxon>Bacteria</taxon>
        <taxon>Pseudomonadati</taxon>
        <taxon>Pseudomonadota</taxon>
        <taxon>Alphaproteobacteria</taxon>
        <taxon>Sphingomonadales</taxon>
        <taxon>Sphingomonadaceae</taxon>
        <taxon>Novosphingobium</taxon>
    </lineage>
</organism>
<protein>
    <submittedName>
        <fullName evidence="1">Uncharacterized protein</fullName>
    </submittedName>
</protein>